<gene>
    <name evidence="2" type="ORF">CCOS865_04211</name>
</gene>
<evidence type="ECO:0000256" key="1">
    <source>
        <dbReference type="SAM" id="MobiDB-lite"/>
    </source>
</evidence>
<reference evidence="3" key="1">
    <citation type="submission" date="2018-08" db="EMBL/GenBank/DDBJ databases">
        <authorList>
            <person name="Blom J."/>
        </authorList>
    </citation>
    <scope>NUCLEOTIDE SEQUENCE [LARGE SCALE GENOMIC DNA]</scope>
    <source>
        <strain evidence="3">CCOS 865</strain>
    </source>
</reference>
<dbReference type="AlphaFoldDB" id="A0A383RZR5"/>
<evidence type="ECO:0000313" key="3">
    <source>
        <dbReference type="Proteomes" id="UP000263595"/>
    </source>
</evidence>
<dbReference type="EMBL" id="UNOZ01000030">
    <property type="protein sequence ID" value="SYX91931.1"/>
    <property type="molecule type" value="Genomic_DNA"/>
</dbReference>
<feature type="region of interest" description="Disordered" evidence="1">
    <location>
        <begin position="1"/>
        <end position="24"/>
    </location>
</feature>
<feature type="compositionally biased region" description="Polar residues" evidence="1">
    <location>
        <begin position="1"/>
        <end position="15"/>
    </location>
</feature>
<dbReference type="Proteomes" id="UP000263595">
    <property type="component" value="Unassembled WGS sequence"/>
</dbReference>
<evidence type="ECO:0000313" key="2">
    <source>
        <dbReference type="EMBL" id="SYX91931.1"/>
    </source>
</evidence>
<accession>A0A383RZR5</accession>
<keyword evidence="3" id="KW-1185">Reference proteome</keyword>
<organism evidence="2 3">
    <name type="scientific">Pseudomonas reidholzensis</name>
    <dbReference type="NCBI Taxonomy" id="1785162"/>
    <lineage>
        <taxon>Bacteria</taxon>
        <taxon>Pseudomonadati</taxon>
        <taxon>Pseudomonadota</taxon>
        <taxon>Gammaproteobacteria</taxon>
        <taxon>Pseudomonadales</taxon>
        <taxon>Pseudomonadaceae</taxon>
        <taxon>Pseudomonas</taxon>
    </lineage>
</organism>
<name>A0A383RZR5_9PSED</name>
<protein>
    <submittedName>
        <fullName evidence="2">Uncharacterized protein</fullName>
    </submittedName>
</protein>
<proteinExistence type="predicted"/>
<sequence length="129" mass="13670">MLATPNSPHATQVTHMPTVTLNTPPTPLPGEASLPLLELVQQRLRTILGKGYSVVLAGSGGLNAAEQYHLSIVHERSGNILETSGSTAPGFIEHVLGLGRRMKAMLEAPVLNQPETGTARLLTWISDSA</sequence>